<proteinExistence type="predicted"/>
<organism evidence="2 3">
    <name type="scientific">Ruminococcus albus 8</name>
    <dbReference type="NCBI Taxonomy" id="246199"/>
    <lineage>
        <taxon>Bacteria</taxon>
        <taxon>Bacillati</taxon>
        <taxon>Bacillota</taxon>
        <taxon>Clostridia</taxon>
        <taxon>Eubacteriales</taxon>
        <taxon>Oscillospiraceae</taxon>
        <taxon>Ruminococcus</taxon>
    </lineage>
</organism>
<dbReference type="EMBL" id="ADKM02000023">
    <property type="protein sequence ID" value="EGC04433.1"/>
    <property type="molecule type" value="Genomic_DNA"/>
</dbReference>
<dbReference type="OrthoDB" id="1655135at2"/>
<evidence type="ECO:0000313" key="3">
    <source>
        <dbReference type="Proteomes" id="UP000004259"/>
    </source>
</evidence>
<protein>
    <submittedName>
        <fullName evidence="2">DNA binding domain protein, excisionase family</fullName>
    </submittedName>
</protein>
<dbReference type="Pfam" id="PF12728">
    <property type="entry name" value="HTH_17"/>
    <property type="match status" value="1"/>
</dbReference>
<comment type="caution">
    <text evidence="2">The sequence shown here is derived from an EMBL/GenBank/DDBJ whole genome shotgun (WGS) entry which is preliminary data.</text>
</comment>
<dbReference type="eggNOG" id="ENOG5033DRR">
    <property type="taxonomic scope" value="Bacteria"/>
</dbReference>
<evidence type="ECO:0000313" key="2">
    <source>
        <dbReference type="EMBL" id="EGC04433.1"/>
    </source>
</evidence>
<dbReference type="InterPro" id="IPR041657">
    <property type="entry name" value="HTH_17"/>
</dbReference>
<name>E9S8F3_RUMAL</name>
<keyword evidence="3" id="KW-1185">Reference proteome</keyword>
<sequence length="80" mass="9152">MALTKKSYNKMFKNYPDVVSAKDVAEMVGIGLKKAYRLLRTGEIRAFRCGNTFKAAKIEVIEYIYVRQCAQQKGDDPDKK</sequence>
<evidence type="ECO:0000259" key="1">
    <source>
        <dbReference type="Pfam" id="PF12728"/>
    </source>
</evidence>
<reference evidence="2 3" key="1">
    <citation type="submission" date="2011-02" db="EMBL/GenBank/DDBJ databases">
        <authorList>
            <person name="Nelson K.E."/>
            <person name="Sutton G."/>
            <person name="Torralba M."/>
            <person name="Durkin S."/>
            <person name="Harkins D."/>
            <person name="Montgomery R."/>
            <person name="Ziemer C."/>
            <person name="Klaassens E."/>
            <person name="Ocuiv P."/>
            <person name="Morrison M."/>
        </authorList>
    </citation>
    <scope>NUCLEOTIDE SEQUENCE [LARGE SCALE GENOMIC DNA]</scope>
    <source>
        <strain evidence="2 3">8</strain>
    </source>
</reference>
<feature type="domain" description="Helix-turn-helix" evidence="1">
    <location>
        <begin position="20"/>
        <end position="54"/>
    </location>
</feature>
<dbReference type="AlphaFoldDB" id="E9S8F3"/>
<dbReference type="RefSeq" id="WP_002847245.1">
    <property type="nucleotide sequence ID" value="NZ_ADKM02000023.1"/>
</dbReference>
<dbReference type="Proteomes" id="UP000004259">
    <property type="component" value="Unassembled WGS sequence"/>
</dbReference>
<accession>E9S8F3</accession>
<gene>
    <name evidence="2" type="ORF">CUS_4857</name>
</gene>